<proteinExistence type="predicted"/>
<dbReference type="AlphaFoldDB" id="A0A699U6M9"/>
<feature type="region of interest" description="Disordered" evidence="1">
    <location>
        <begin position="1"/>
        <end position="43"/>
    </location>
</feature>
<sequence length="110" mass="11121">KVLSAGGISAGSDSAGSMPAGSSSASGYPAGGEKPAGSTEPAGSIPAVITSAFANSIPVYAEATTLPPEPTSIAKALEDPDWWLQCKKRCNSSSIKKYGNLSLYLKANMQ</sequence>
<name>A0A699U6M9_TANCI</name>
<comment type="caution">
    <text evidence="2">The sequence shown here is derived from an EMBL/GenBank/DDBJ whole genome shotgun (WGS) entry which is preliminary data.</text>
</comment>
<evidence type="ECO:0000313" key="2">
    <source>
        <dbReference type="EMBL" id="GFD17026.1"/>
    </source>
</evidence>
<organism evidence="2">
    <name type="scientific">Tanacetum cinerariifolium</name>
    <name type="common">Dalmatian daisy</name>
    <name type="synonym">Chrysanthemum cinerariifolium</name>
    <dbReference type="NCBI Taxonomy" id="118510"/>
    <lineage>
        <taxon>Eukaryota</taxon>
        <taxon>Viridiplantae</taxon>
        <taxon>Streptophyta</taxon>
        <taxon>Embryophyta</taxon>
        <taxon>Tracheophyta</taxon>
        <taxon>Spermatophyta</taxon>
        <taxon>Magnoliopsida</taxon>
        <taxon>eudicotyledons</taxon>
        <taxon>Gunneridae</taxon>
        <taxon>Pentapetalae</taxon>
        <taxon>asterids</taxon>
        <taxon>campanulids</taxon>
        <taxon>Asterales</taxon>
        <taxon>Asteraceae</taxon>
        <taxon>Asteroideae</taxon>
        <taxon>Anthemideae</taxon>
        <taxon>Anthemidinae</taxon>
        <taxon>Tanacetum</taxon>
    </lineage>
</organism>
<accession>A0A699U6M9</accession>
<reference evidence="2" key="1">
    <citation type="journal article" date="2019" name="Sci. Rep.">
        <title>Draft genome of Tanacetum cinerariifolium, the natural source of mosquito coil.</title>
        <authorList>
            <person name="Yamashiro T."/>
            <person name="Shiraishi A."/>
            <person name="Satake H."/>
            <person name="Nakayama K."/>
        </authorList>
    </citation>
    <scope>NUCLEOTIDE SEQUENCE</scope>
</reference>
<protein>
    <submittedName>
        <fullName evidence="2">Uncharacterized protein</fullName>
    </submittedName>
</protein>
<evidence type="ECO:0000256" key="1">
    <source>
        <dbReference type="SAM" id="MobiDB-lite"/>
    </source>
</evidence>
<feature type="compositionally biased region" description="Low complexity" evidence="1">
    <location>
        <begin position="1"/>
        <end position="32"/>
    </location>
</feature>
<feature type="non-terminal residue" evidence="2">
    <location>
        <position position="1"/>
    </location>
</feature>
<gene>
    <name evidence="2" type="ORF">Tci_888995</name>
</gene>
<dbReference type="EMBL" id="BKCJ011297307">
    <property type="protein sequence ID" value="GFD17026.1"/>
    <property type="molecule type" value="Genomic_DNA"/>
</dbReference>